<dbReference type="Gene3D" id="3.40.50.11550">
    <property type="match status" value="1"/>
</dbReference>
<dbReference type="EMBL" id="JAHHIF010000037">
    <property type="protein sequence ID" value="MBW4547221.1"/>
    <property type="molecule type" value="Genomic_DNA"/>
</dbReference>
<name>A0A951PP13_9CYAN</name>
<dbReference type="Proteomes" id="UP000753908">
    <property type="component" value="Unassembled WGS sequence"/>
</dbReference>
<feature type="signal peptide" evidence="1">
    <location>
        <begin position="1"/>
        <end position="26"/>
    </location>
</feature>
<reference evidence="3" key="1">
    <citation type="submission" date="2021-05" db="EMBL/GenBank/DDBJ databases">
        <authorList>
            <person name="Pietrasiak N."/>
            <person name="Ward R."/>
            <person name="Stajich J.E."/>
            <person name="Kurbessoian T."/>
        </authorList>
    </citation>
    <scope>NUCLEOTIDE SEQUENCE</scope>
    <source>
        <strain evidence="3">CPER-KK1</strain>
    </source>
</reference>
<evidence type="ECO:0000259" key="2">
    <source>
        <dbReference type="Pfam" id="PF04187"/>
    </source>
</evidence>
<dbReference type="Pfam" id="PF04187">
    <property type="entry name" value="Cofac_haem_bdg"/>
    <property type="match status" value="1"/>
</dbReference>
<dbReference type="CDD" id="cd14727">
    <property type="entry name" value="ChanN-like"/>
    <property type="match status" value="1"/>
</dbReference>
<sequence>MKKRQITKLYAWSLGIFFLCTTPTYAQIPTSPLQEQQQLTQQQILQELGQADVVYLGETHNRAEDHQAQLEILQALHQQNQKIAVAMEMFQRPYQDILDQYLAGKITEAQLVEQTEYDNRWGFPWEYYAPILRFAKTHQLPVLALNTPTEVTRKVARSGLESLTIAERRHIPPFSEIRTDNAEYRKMAEGSYQLHHQAGQGNSNSFERFFTALVLWDETMAEKIAQFIRANPDYQVVVLAGQTHIVYGHGIPSRVARRLNNQLVQRSVLFDSPQDAQVVGENAIADYFWQPIQQ</sequence>
<evidence type="ECO:0000313" key="4">
    <source>
        <dbReference type="Proteomes" id="UP000753908"/>
    </source>
</evidence>
<dbReference type="PIRSF" id="PIRSF020419">
    <property type="entry name" value="Fe_uptake_reg_CjrA_prd"/>
    <property type="match status" value="1"/>
</dbReference>
<dbReference type="InterPro" id="IPR007314">
    <property type="entry name" value="Cofac_haem-bd_dom"/>
</dbReference>
<keyword evidence="1" id="KW-0732">Signal</keyword>
<proteinExistence type="predicted"/>
<feature type="domain" description="Haem-binding uptake Tiki superfamily ChaN" evidence="2">
    <location>
        <begin position="45"/>
        <end position="255"/>
    </location>
</feature>
<dbReference type="AlphaFoldDB" id="A0A951PP13"/>
<comment type="caution">
    <text evidence="3">The sequence shown here is derived from an EMBL/GenBank/DDBJ whole genome shotgun (WGS) entry which is preliminary data.</text>
</comment>
<keyword evidence="3" id="KW-0449">Lipoprotein</keyword>
<gene>
    <name evidence="3" type="ORF">KME25_22705</name>
</gene>
<organism evidence="3 4">
    <name type="scientific">Symplocastrum torsivum CPER-KK1</name>
    <dbReference type="NCBI Taxonomy" id="450513"/>
    <lineage>
        <taxon>Bacteria</taxon>
        <taxon>Bacillati</taxon>
        <taxon>Cyanobacteriota</taxon>
        <taxon>Cyanophyceae</taxon>
        <taxon>Oscillatoriophycideae</taxon>
        <taxon>Oscillatoriales</taxon>
        <taxon>Microcoleaceae</taxon>
        <taxon>Symplocastrum</taxon>
    </lineage>
</organism>
<dbReference type="InterPro" id="IPR016773">
    <property type="entry name" value="Fe3_uptake_reg_CjrA_prd"/>
</dbReference>
<protein>
    <submittedName>
        <fullName evidence="3">ChaN family lipoprotein</fullName>
    </submittedName>
</protein>
<reference evidence="3" key="2">
    <citation type="journal article" date="2022" name="Microbiol. Resour. Announc.">
        <title>Metagenome Sequencing to Explore Phylogenomics of Terrestrial Cyanobacteria.</title>
        <authorList>
            <person name="Ward R.D."/>
            <person name="Stajich J.E."/>
            <person name="Johansen J.R."/>
            <person name="Huntemann M."/>
            <person name="Clum A."/>
            <person name="Foster B."/>
            <person name="Foster B."/>
            <person name="Roux S."/>
            <person name="Palaniappan K."/>
            <person name="Varghese N."/>
            <person name="Mukherjee S."/>
            <person name="Reddy T.B.K."/>
            <person name="Daum C."/>
            <person name="Copeland A."/>
            <person name="Chen I.A."/>
            <person name="Ivanova N.N."/>
            <person name="Kyrpides N.C."/>
            <person name="Shapiro N."/>
            <person name="Eloe-Fadrosh E.A."/>
            <person name="Pietrasiak N."/>
        </authorList>
    </citation>
    <scope>NUCLEOTIDE SEQUENCE</scope>
    <source>
        <strain evidence="3">CPER-KK1</strain>
    </source>
</reference>
<feature type="chain" id="PRO_5037324833" evidence="1">
    <location>
        <begin position="27"/>
        <end position="294"/>
    </location>
</feature>
<accession>A0A951PP13</accession>
<evidence type="ECO:0000313" key="3">
    <source>
        <dbReference type="EMBL" id="MBW4547221.1"/>
    </source>
</evidence>
<evidence type="ECO:0000256" key="1">
    <source>
        <dbReference type="SAM" id="SignalP"/>
    </source>
</evidence>
<dbReference type="SUPFAM" id="SSF159501">
    <property type="entry name" value="EreA/ChaN-like"/>
    <property type="match status" value="1"/>
</dbReference>